<organism evidence="1 2">
    <name type="scientific">Cupriavidus lacunae</name>
    <dbReference type="NCBI Taxonomy" id="2666307"/>
    <lineage>
        <taxon>Bacteria</taxon>
        <taxon>Pseudomonadati</taxon>
        <taxon>Pseudomonadota</taxon>
        <taxon>Betaproteobacteria</taxon>
        <taxon>Burkholderiales</taxon>
        <taxon>Burkholderiaceae</taxon>
        <taxon>Cupriavidus</taxon>
    </lineage>
</organism>
<accession>A0A370NP22</accession>
<evidence type="ECO:0000313" key="1">
    <source>
        <dbReference type="EMBL" id="RDK07329.1"/>
    </source>
</evidence>
<comment type="caution">
    <text evidence="1">The sequence shown here is derived from an EMBL/GenBank/DDBJ whole genome shotgun (WGS) entry which is preliminary data.</text>
</comment>
<name>A0A370NP22_9BURK</name>
<dbReference type="Proteomes" id="UP000255165">
    <property type="component" value="Unassembled WGS sequence"/>
</dbReference>
<evidence type="ECO:0000313" key="2">
    <source>
        <dbReference type="Proteomes" id="UP000255165"/>
    </source>
</evidence>
<protein>
    <submittedName>
        <fullName evidence="1">Uncharacterized protein</fullName>
    </submittedName>
</protein>
<dbReference type="EMBL" id="QKWJ01000043">
    <property type="protein sequence ID" value="RDK07329.1"/>
    <property type="molecule type" value="Genomic_DNA"/>
</dbReference>
<keyword evidence="2" id="KW-1185">Reference proteome</keyword>
<reference evidence="2" key="1">
    <citation type="submission" date="2018-06" db="EMBL/GenBank/DDBJ databases">
        <authorList>
            <person name="Feng T."/>
            <person name="Jeon C.O."/>
        </authorList>
    </citation>
    <scope>NUCLEOTIDE SEQUENCE [LARGE SCALE GENOMIC DNA]</scope>
    <source>
        <strain evidence="2">S23</strain>
    </source>
</reference>
<proteinExistence type="predicted"/>
<dbReference type="AlphaFoldDB" id="A0A370NP22"/>
<gene>
    <name evidence="1" type="ORF">DN412_26455</name>
</gene>
<sequence length="152" mass="16972">MIGAMRLCSSVILAAPVVDNIWIIGAGSRSPYGGADRWVLHAKIDESTMAAIGNIGNMPDVAFLECSVDVLLPRAYGLVEVCSHWPKRVLSWVRFIRRSGLNAGKLRVCLAAFTVEIVRTHGWLMQMKRESWRRAHRVRRAGEDFIVGCVRP</sequence>